<gene>
    <name evidence="1" type="ORF">EI97DRAFT_384441</name>
</gene>
<evidence type="ECO:0000313" key="1">
    <source>
        <dbReference type="EMBL" id="KAF2272966.1"/>
    </source>
</evidence>
<dbReference type="OrthoDB" id="3686891at2759"/>
<proteinExistence type="predicted"/>
<dbReference type="RefSeq" id="XP_033650505.1">
    <property type="nucleotide sequence ID" value="XM_033795977.1"/>
</dbReference>
<evidence type="ECO:0000313" key="2">
    <source>
        <dbReference type="Proteomes" id="UP000800097"/>
    </source>
</evidence>
<name>A0A6A6JBF5_WESOR</name>
<dbReference type="Proteomes" id="UP000800097">
    <property type="component" value="Unassembled WGS sequence"/>
</dbReference>
<keyword evidence="2" id="KW-1185">Reference proteome</keyword>
<accession>A0A6A6JBF5</accession>
<reference evidence="1" key="1">
    <citation type="journal article" date="2020" name="Stud. Mycol.">
        <title>101 Dothideomycetes genomes: a test case for predicting lifestyles and emergence of pathogens.</title>
        <authorList>
            <person name="Haridas S."/>
            <person name="Albert R."/>
            <person name="Binder M."/>
            <person name="Bloem J."/>
            <person name="Labutti K."/>
            <person name="Salamov A."/>
            <person name="Andreopoulos B."/>
            <person name="Baker S."/>
            <person name="Barry K."/>
            <person name="Bills G."/>
            <person name="Bluhm B."/>
            <person name="Cannon C."/>
            <person name="Castanera R."/>
            <person name="Culley D."/>
            <person name="Daum C."/>
            <person name="Ezra D."/>
            <person name="Gonzalez J."/>
            <person name="Henrissat B."/>
            <person name="Kuo A."/>
            <person name="Liang C."/>
            <person name="Lipzen A."/>
            <person name="Lutzoni F."/>
            <person name="Magnuson J."/>
            <person name="Mondo S."/>
            <person name="Nolan M."/>
            <person name="Ohm R."/>
            <person name="Pangilinan J."/>
            <person name="Park H.-J."/>
            <person name="Ramirez L."/>
            <person name="Alfaro M."/>
            <person name="Sun H."/>
            <person name="Tritt A."/>
            <person name="Yoshinaga Y."/>
            <person name="Zwiers L.-H."/>
            <person name="Turgeon B."/>
            <person name="Goodwin S."/>
            <person name="Spatafora J."/>
            <person name="Crous P."/>
            <person name="Grigoriev I."/>
        </authorList>
    </citation>
    <scope>NUCLEOTIDE SEQUENCE</scope>
    <source>
        <strain evidence="1">CBS 379.55</strain>
    </source>
</reference>
<sequence>MGSTHYAPFAGIFPDSKSARDYRIVATRFDRKPYRPPSSDPSIEALRNDRHAQVKRIYDAMTRSDAAKDNVNSIAMRRWAHAAFYASEMVEAYAHKVFDTLLEQACEGFRGFSHNDYASDERKGEPEDKTVSCAERLENVLRGLEEEKTICEDVMASNHYIRMFVNAPRAYARRKEANRLGNSKRGK</sequence>
<feature type="non-terminal residue" evidence="1">
    <location>
        <position position="187"/>
    </location>
</feature>
<dbReference type="EMBL" id="ML986514">
    <property type="protein sequence ID" value="KAF2272966.1"/>
    <property type="molecule type" value="Genomic_DNA"/>
</dbReference>
<dbReference type="AlphaFoldDB" id="A0A6A6JBF5"/>
<organism evidence="1 2">
    <name type="scientific">Westerdykella ornata</name>
    <dbReference type="NCBI Taxonomy" id="318751"/>
    <lineage>
        <taxon>Eukaryota</taxon>
        <taxon>Fungi</taxon>
        <taxon>Dikarya</taxon>
        <taxon>Ascomycota</taxon>
        <taxon>Pezizomycotina</taxon>
        <taxon>Dothideomycetes</taxon>
        <taxon>Pleosporomycetidae</taxon>
        <taxon>Pleosporales</taxon>
        <taxon>Sporormiaceae</taxon>
        <taxon>Westerdykella</taxon>
    </lineage>
</organism>
<dbReference type="GeneID" id="54549152"/>
<protein>
    <submittedName>
        <fullName evidence="1">Uncharacterized protein</fullName>
    </submittedName>
</protein>